<evidence type="ECO:0000259" key="1">
    <source>
        <dbReference type="Pfam" id="PF12937"/>
    </source>
</evidence>
<dbReference type="InterPro" id="IPR032675">
    <property type="entry name" value="LRR_dom_sf"/>
</dbReference>
<dbReference type="Proteomes" id="UP000078561">
    <property type="component" value="Unassembled WGS sequence"/>
</dbReference>
<gene>
    <name evidence="2" type="primary">ABSGL_11003.1 scaffold 12038</name>
</gene>
<keyword evidence="3" id="KW-1185">Reference proteome</keyword>
<evidence type="ECO:0000313" key="3">
    <source>
        <dbReference type="Proteomes" id="UP000078561"/>
    </source>
</evidence>
<dbReference type="Gene3D" id="3.80.10.10">
    <property type="entry name" value="Ribonuclease Inhibitor"/>
    <property type="match status" value="1"/>
</dbReference>
<dbReference type="STRING" id="4829.A0A168QMX2"/>
<dbReference type="SUPFAM" id="SSF52047">
    <property type="entry name" value="RNI-like"/>
    <property type="match status" value="1"/>
</dbReference>
<dbReference type="InParanoid" id="A0A168QMX2"/>
<feature type="domain" description="F-box" evidence="1">
    <location>
        <begin position="5"/>
        <end position="46"/>
    </location>
</feature>
<dbReference type="Pfam" id="PF12937">
    <property type="entry name" value="F-box-like"/>
    <property type="match status" value="1"/>
</dbReference>
<organism evidence="2">
    <name type="scientific">Absidia glauca</name>
    <name type="common">Pin mould</name>
    <dbReference type="NCBI Taxonomy" id="4829"/>
    <lineage>
        <taxon>Eukaryota</taxon>
        <taxon>Fungi</taxon>
        <taxon>Fungi incertae sedis</taxon>
        <taxon>Mucoromycota</taxon>
        <taxon>Mucoromycotina</taxon>
        <taxon>Mucoromycetes</taxon>
        <taxon>Mucorales</taxon>
        <taxon>Cunninghamellaceae</taxon>
        <taxon>Absidia</taxon>
    </lineage>
</organism>
<dbReference type="InterPro" id="IPR036047">
    <property type="entry name" value="F-box-like_dom_sf"/>
</dbReference>
<protein>
    <recommendedName>
        <fullName evidence="1">F-box domain-containing protein</fullName>
    </recommendedName>
</protein>
<evidence type="ECO:0000313" key="2">
    <source>
        <dbReference type="EMBL" id="SAM05137.1"/>
    </source>
</evidence>
<dbReference type="InterPro" id="IPR001810">
    <property type="entry name" value="F-box_dom"/>
</dbReference>
<dbReference type="Gene3D" id="1.20.1280.50">
    <property type="match status" value="1"/>
</dbReference>
<dbReference type="EMBL" id="LT554419">
    <property type="protein sequence ID" value="SAM05137.1"/>
    <property type="molecule type" value="Genomic_DNA"/>
</dbReference>
<dbReference type="SUPFAM" id="SSF81383">
    <property type="entry name" value="F-box domain"/>
    <property type="match status" value="1"/>
</dbReference>
<reference evidence="2" key="1">
    <citation type="submission" date="2016-04" db="EMBL/GenBank/DDBJ databases">
        <authorList>
            <person name="Evans L.H."/>
            <person name="Alamgir A."/>
            <person name="Owens N."/>
            <person name="Weber N.D."/>
            <person name="Virtaneva K."/>
            <person name="Barbian K."/>
            <person name="Babar A."/>
            <person name="Rosenke K."/>
        </authorList>
    </citation>
    <scope>NUCLEOTIDE SEQUENCE [LARGE SCALE GENOMIC DNA]</scope>
    <source>
        <strain evidence="2">CBS 101.48</strain>
    </source>
</reference>
<proteinExistence type="predicted"/>
<accession>A0A168QMX2</accession>
<sequence length="369" mass="42569">MSFFHQLPFETLSTIVSYICNPQDLYQCTLTSTAFYKLANPKLWHAPTDVTTTSYYEFARTLLNDNQIDNLRSLPLGHYIRRLDLSFALTDLGYSAGVRLLFTYTPLLEILTIDLSGPIRSFRHKYREAKPVSKNLLLLCPRLRVVSRTDRYLNFLKALGHCHQLHTLHLVDTDIIFDGLWNLRHCPLESLSVKSMTWTAHDKLHDLHQFTRLSSLKITTNDRYDIVDRLLFLSPPQQSTILVFPCLKTLHLHCHGSDGVSTRTLVHILTTYPQLQELSILVIKLTIIQGPVFPHLNSLILEDFDRSTDGAASLLTAEVFRNTRNEAVRSWIHACPALTDFNYEAFWHLDERYLYDTLDMQRIRSGGPL</sequence>
<dbReference type="AlphaFoldDB" id="A0A168QMX2"/>
<name>A0A168QMX2_ABSGL</name>